<protein>
    <submittedName>
        <fullName evidence="1">Uncharacterized protein</fullName>
    </submittedName>
</protein>
<sequence>MKKIRSLIAFKDLGNHEQITCSPDNFEHVETSSGCIRLKVWTNTTGTKLSYFSYLNLPDSHKGWQNLNKATTLIIPVSRLIYIKEVDITVDQDGNEVSQ</sequence>
<accession>A0A9W3SKR5</accession>
<dbReference type="EMBL" id="CP016400">
    <property type="protein sequence ID" value="AOG25495.1"/>
    <property type="molecule type" value="Genomic_DNA"/>
</dbReference>
<evidence type="ECO:0000313" key="2">
    <source>
        <dbReference type="Proteomes" id="UP000094691"/>
    </source>
</evidence>
<organism evidence="1 2">
    <name type="scientific">Lactobacillus johnsonii</name>
    <dbReference type="NCBI Taxonomy" id="33959"/>
    <lineage>
        <taxon>Bacteria</taxon>
        <taxon>Bacillati</taxon>
        <taxon>Bacillota</taxon>
        <taxon>Bacilli</taxon>
        <taxon>Lactobacillales</taxon>
        <taxon>Lactobacillaceae</taxon>
        <taxon>Lactobacillus</taxon>
    </lineage>
</organism>
<dbReference type="Proteomes" id="UP000094691">
    <property type="component" value="Chromosome"/>
</dbReference>
<evidence type="ECO:0000313" key="1">
    <source>
        <dbReference type="EMBL" id="AOG25495.1"/>
    </source>
</evidence>
<name>A0A9W3SKR5_LACJH</name>
<dbReference type="AlphaFoldDB" id="A0A9W3SKR5"/>
<reference evidence="1 2" key="1">
    <citation type="submission" date="2016-07" db="EMBL/GenBank/DDBJ databases">
        <title>Genome sequencing project for further understanding the molecular mechanisms of preventing non-alcoholic fatty liver disease.</title>
        <authorList>
            <person name="Wang H."/>
        </authorList>
    </citation>
    <scope>NUCLEOTIDE SEQUENCE [LARGE SCALE GENOMIC DNA]</scope>
    <source>
        <strain evidence="1 2">BS15</strain>
    </source>
</reference>
<proteinExistence type="predicted"/>
<gene>
    <name evidence="1" type="ORF">BBP16_00565</name>
</gene>